<dbReference type="EMBL" id="WCUV01000024">
    <property type="protein sequence ID" value="KAB4086536.1"/>
    <property type="molecule type" value="Genomic_DNA"/>
</dbReference>
<organism evidence="1 2">
    <name type="scientific">Bacteroides uniformis</name>
    <dbReference type="NCBI Taxonomy" id="820"/>
    <lineage>
        <taxon>Bacteria</taxon>
        <taxon>Pseudomonadati</taxon>
        <taxon>Bacteroidota</taxon>
        <taxon>Bacteroidia</taxon>
        <taxon>Bacteroidales</taxon>
        <taxon>Bacteroidaceae</taxon>
        <taxon>Bacteroides</taxon>
    </lineage>
</organism>
<comment type="caution">
    <text evidence="1">The sequence shown here is derived from an EMBL/GenBank/DDBJ whole genome shotgun (WGS) entry which is preliminary data.</text>
</comment>
<evidence type="ECO:0000313" key="2">
    <source>
        <dbReference type="Proteomes" id="UP000432488"/>
    </source>
</evidence>
<dbReference type="AlphaFoldDB" id="A0A7J5GC92"/>
<gene>
    <name evidence="1" type="ORF">GAQ56_22030</name>
</gene>
<evidence type="ECO:0000313" key="1">
    <source>
        <dbReference type="EMBL" id="KAB4086536.1"/>
    </source>
</evidence>
<accession>A0A7J5GC92</accession>
<reference evidence="1 2" key="1">
    <citation type="journal article" date="2019" name="Nat. Med.">
        <title>A library of human gut bacterial isolates paired with longitudinal multiomics data enables mechanistic microbiome research.</title>
        <authorList>
            <person name="Poyet M."/>
            <person name="Groussin M."/>
            <person name="Gibbons S.M."/>
            <person name="Avila-Pacheco J."/>
            <person name="Jiang X."/>
            <person name="Kearney S.M."/>
            <person name="Perrotta A.R."/>
            <person name="Berdy B."/>
            <person name="Zhao S."/>
            <person name="Lieberman T.D."/>
            <person name="Swanson P.K."/>
            <person name="Smith M."/>
            <person name="Roesemann S."/>
            <person name="Alexander J.E."/>
            <person name="Rich S.A."/>
            <person name="Livny J."/>
            <person name="Vlamakis H."/>
            <person name="Clish C."/>
            <person name="Bullock K."/>
            <person name="Deik A."/>
            <person name="Scott J."/>
            <person name="Pierce K.A."/>
            <person name="Xavier R.J."/>
            <person name="Alm E.J."/>
        </authorList>
    </citation>
    <scope>NUCLEOTIDE SEQUENCE [LARGE SCALE GENOMIC DNA]</scope>
    <source>
        <strain evidence="1 2">BIOML-A42</strain>
    </source>
</reference>
<protein>
    <submittedName>
        <fullName evidence="1">Uncharacterized protein</fullName>
    </submittedName>
</protein>
<sequence>MQTLKRISDGAACKVHHTRNRTSLPLRNRKTEKDCGAQRCRNRFLNTVFSNCVPGFLVKDYEGKPFNILTEDNYEYLLGSYLRYAELTGVKARHVPGRNIGESIDQLVYDMETLLKDDVGVNIEQQGQRLYFNLWKCHEWGEYTLYYFPVKFVEGLNTVLRRIAISFINGMANANGIATILDGDDTEMVLDWIETDDRDEPEDDTRRRNAIVSSYRNGKIRRLLQRVESTSYYKNLPAAIRRYSPQDGWEAVLLELMEEGLQFLFPEKPIMRYCYDPFFEEEPDYRPMDLDRQIRIAYDIHDIVTESLEEQYNSERLETYDLIPVTTMALSPETDSLFKMEDDYPERFFKWSDKFINHISNNKEDGKK</sequence>
<name>A0A7J5GC92_BACUN</name>
<dbReference type="Proteomes" id="UP000432488">
    <property type="component" value="Unassembled WGS sequence"/>
</dbReference>
<proteinExistence type="predicted"/>